<dbReference type="EMBL" id="DF196780">
    <property type="protein sequence ID" value="GAC75277.1"/>
    <property type="molecule type" value="Genomic_DNA"/>
</dbReference>
<feature type="compositionally biased region" description="Polar residues" evidence="1">
    <location>
        <begin position="76"/>
        <end position="88"/>
    </location>
</feature>
<dbReference type="GO" id="GO:0042594">
    <property type="term" value="P:response to starvation"/>
    <property type="evidence" value="ECO:0007669"/>
    <property type="project" value="TreeGrafter"/>
</dbReference>
<protein>
    <recommendedName>
        <fullName evidence="2">BCAS3 WD40 domain-containing protein</fullName>
    </recommendedName>
</protein>
<dbReference type="PANTHER" id="PTHR13268">
    <property type="entry name" value="BREAST CARCINOMA AMPLIFIED SEQUENCE 3"/>
    <property type="match status" value="1"/>
</dbReference>
<dbReference type="Proteomes" id="UP000011976">
    <property type="component" value="Unassembled WGS sequence"/>
</dbReference>
<evidence type="ECO:0000313" key="4">
    <source>
        <dbReference type="Proteomes" id="UP000011976"/>
    </source>
</evidence>
<dbReference type="Gene3D" id="2.130.10.10">
    <property type="entry name" value="YVTN repeat-like/Quinoprotein amine dehydrogenase"/>
    <property type="match status" value="1"/>
</dbReference>
<dbReference type="PANTHER" id="PTHR13268:SF0">
    <property type="entry name" value="BCAS3 MICROTUBULE ASSOCIATED CELL MIGRATION FACTOR"/>
    <property type="match status" value="1"/>
</dbReference>
<dbReference type="STRING" id="1151754.M9MGJ2"/>
<feature type="compositionally biased region" description="Polar residues" evidence="1">
    <location>
        <begin position="538"/>
        <end position="548"/>
    </location>
</feature>
<dbReference type="Pfam" id="PF21034">
    <property type="entry name" value="BCAS3_WD40"/>
    <property type="match status" value="1"/>
</dbReference>
<feature type="compositionally biased region" description="Low complexity" evidence="1">
    <location>
        <begin position="613"/>
        <end position="626"/>
    </location>
</feature>
<name>M9MGJ2_PSEA3</name>
<dbReference type="SUPFAM" id="SSF50969">
    <property type="entry name" value="YVTN repeat-like/Quinoprotein amine dehydrogenase"/>
    <property type="match status" value="1"/>
</dbReference>
<feature type="region of interest" description="Disordered" evidence="1">
    <location>
        <begin position="1078"/>
        <end position="1139"/>
    </location>
</feature>
<dbReference type="InterPro" id="IPR011044">
    <property type="entry name" value="Quino_amine_DH_bsu"/>
</dbReference>
<evidence type="ECO:0000256" key="1">
    <source>
        <dbReference type="SAM" id="MobiDB-lite"/>
    </source>
</evidence>
<feature type="compositionally biased region" description="Basic residues" evidence="1">
    <location>
        <begin position="89"/>
        <end position="106"/>
    </location>
</feature>
<feature type="compositionally biased region" description="Polar residues" evidence="1">
    <location>
        <begin position="1243"/>
        <end position="1268"/>
    </location>
</feature>
<feature type="region of interest" description="Disordered" evidence="1">
    <location>
        <begin position="29"/>
        <end position="216"/>
    </location>
</feature>
<dbReference type="OrthoDB" id="25778at2759"/>
<feature type="compositionally biased region" description="Low complexity" evidence="1">
    <location>
        <begin position="160"/>
        <end position="172"/>
    </location>
</feature>
<feature type="compositionally biased region" description="Low complexity" evidence="1">
    <location>
        <begin position="634"/>
        <end position="645"/>
    </location>
</feature>
<dbReference type="InterPro" id="IPR045142">
    <property type="entry name" value="BCAS3-like"/>
</dbReference>
<accession>M9MGJ2</accession>
<dbReference type="GO" id="GO:0006914">
    <property type="term" value="P:autophagy"/>
    <property type="evidence" value="ECO:0007669"/>
    <property type="project" value="InterPro"/>
</dbReference>
<proteinExistence type="predicted"/>
<evidence type="ECO:0000313" key="3">
    <source>
        <dbReference type="EMBL" id="GAC75277.1"/>
    </source>
</evidence>
<feature type="region of interest" description="Disordered" evidence="1">
    <location>
        <begin position="1399"/>
        <end position="1476"/>
    </location>
</feature>
<reference evidence="4" key="1">
    <citation type="journal article" date="2013" name="Genome Announc.">
        <title>Genome sequence of the basidiomycetous yeast Pseudozyma antarctica T-34, a producer of the glycolipid biosurfactants mannosylerythritol lipids.</title>
        <authorList>
            <person name="Morita T."/>
            <person name="Koike H."/>
            <person name="Koyama Y."/>
            <person name="Hagiwara H."/>
            <person name="Ito E."/>
            <person name="Fukuoka T."/>
            <person name="Imura T."/>
            <person name="Machida M."/>
            <person name="Kitamoto D."/>
        </authorList>
    </citation>
    <scope>NUCLEOTIDE SEQUENCE [LARGE SCALE GENOMIC DNA]</scope>
    <source>
        <strain evidence="4">T-34</strain>
    </source>
</reference>
<feature type="compositionally biased region" description="Basic residues" evidence="1">
    <location>
        <begin position="1467"/>
        <end position="1476"/>
    </location>
</feature>
<evidence type="ECO:0000259" key="2">
    <source>
        <dbReference type="Pfam" id="PF21034"/>
    </source>
</evidence>
<feature type="region of interest" description="Disordered" evidence="1">
    <location>
        <begin position="600"/>
        <end position="663"/>
    </location>
</feature>
<sequence length="1476" mass="155870">MGMCVDPRRCWAIYDLRVEELSRPDAIAAALTRDRSGPGEPPASPANELQHPAAVPVSSDSPLRPLYAPTLPIHPASQSPSQIAIANTQHHRQPHQPQHQAKHNPSIRKPSPTFHLPCPNPASTHRLDLSELPSSPRKRFQDPPPSAQHRTTHPYPLSPPRTSSMSPRSSDSNATSSKQKKKQVESNPPAPSPPVDQPSQPSTPALPPTVAPPAVSASAHCSPRVFVASALKPVSAIDTVTSTISAISHHANRGISSLIAAHSTATHDATSPQLAASSTTTSTPLRTDGSVSPIYDAFHNAGTPVDPARVQAALSHVHPDHTASRKPAPALLWSRWDRLPHPHHPHAWLPLLISYFDDGCLQALLVQDRNISELLCIPQAAQALLLPHSLQPSANAHLLTAFVRHPLPDSTDIQLFFVLQHQSGSTHLLAYSLDTHQVQASVHLQHHFSPSSDQPATTLDRVDAQINHRYLVLSFASPPSVHVLSAATLEYLQPPLLDAASPAQGRPTPISLSGRLLAHACTTPQHLSPVRFDARKTSNASFQDTSRSYVAPQPHASARVGEMRDNLFDTSAHVGDAARRIRGGVMSGVRTLGEWGSSYWPNPGSPPNNAAFSPSQPSLLSQSAPHNPHPPRPASSASSSPSLPAVDSARANKRLSSGSTVAPLTKSEVNAQASASNPNNACVRILDLGSDARTVCAFAPSTNSVALVAFSPCGRMILTADVLGHAFNVFELPLVGAFASGSQPSASTLLHRYKLLRGITLADVVRAEWSPDAQWIAIGTRSGSVHVFAVNPFGGEPSIANHVLGKVRNPRTLQPFGISLHSTARSVRPHPSAHQDAAAQPSAATKMDAGLATQALATPKYCSPSFIMINVGSSSSAESGADASTPFELLTNDPRSHTITQHALRCWSSQSRTRVAVDNDEPMHSVSLEAKRRFASSTSPRSSGLTHMMRKAGEGLLSAQNNPRLQAECVRVALWDHLLPDTDAVIKHSLTALFDHRENRPKDRSDDIARTRSSSIAKAEIETYSQSPAMLPSSIYLSRQTFFHTRMPVTGKLTAAAASTPEATLRCIPRRASRPIQVRRTARIVSREPSSEAPSSFDDSLSGALDQMSFDPDNLPARSASSHIPSFPQGQRGRSSGWTAGSSIPIRIVAGGLGGIYRAGKELGRGVEMARRRTSGASRTAVSDVDAHYAADAGPSVSFDGEDDVDLLGEDEGLGASRKRHYAARGSVEAHLDAASMPSQASLVSTLRNDGQLRGSQPSSAETPSTRFSEADDAGADGGSGSADDCDWDAIEASRSPAAMHASLSGQSGGAAPSIPGGLEPDSLEDDFTVGRLDEDSGQSTVTQSLSNISALSAGAASKAVPPKELVYALPANTSTRSSLLGQSTGLAGAFEARGESKDARLGVRDASPSHSDGGADSGSQMSAASGLLCEGSKETFTPETASIKVAEEPSPVQAVAVPKISTSGGGKKKKKKSGR</sequence>
<feature type="domain" description="BCAS3 WD40" evidence="2">
    <location>
        <begin position="690"/>
        <end position="809"/>
    </location>
</feature>
<feature type="region of interest" description="Disordered" evidence="1">
    <location>
        <begin position="825"/>
        <end position="844"/>
    </location>
</feature>
<feature type="region of interest" description="Disordered" evidence="1">
    <location>
        <begin position="1243"/>
        <end position="1344"/>
    </location>
</feature>
<feature type="compositionally biased region" description="Polar residues" evidence="1">
    <location>
        <begin position="1119"/>
        <end position="1139"/>
    </location>
</feature>
<gene>
    <name evidence="3" type="ORF">PANT_14d00119</name>
</gene>
<dbReference type="InterPro" id="IPR048382">
    <property type="entry name" value="BCAS3_WD40"/>
</dbReference>
<feature type="compositionally biased region" description="Low complexity" evidence="1">
    <location>
        <begin position="830"/>
        <end position="844"/>
    </location>
</feature>
<dbReference type="InterPro" id="IPR015943">
    <property type="entry name" value="WD40/YVTN_repeat-like_dom_sf"/>
</dbReference>
<feature type="region of interest" description="Disordered" evidence="1">
    <location>
        <begin position="538"/>
        <end position="561"/>
    </location>
</feature>
<organism evidence="3 4">
    <name type="scientific">Pseudozyma antarctica (strain T-34)</name>
    <name type="common">Yeast</name>
    <name type="synonym">Candida antarctica</name>
    <dbReference type="NCBI Taxonomy" id="1151754"/>
    <lineage>
        <taxon>Eukaryota</taxon>
        <taxon>Fungi</taxon>
        <taxon>Dikarya</taxon>
        <taxon>Basidiomycota</taxon>
        <taxon>Ustilaginomycotina</taxon>
        <taxon>Ustilaginomycetes</taxon>
        <taxon>Ustilaginales</taxon>
        <taxon>Ustilaginaceae</taxon>
        <taxon>Moesziomyces</taxon>
    </lineage>
</organism>
<dbReference type="GO" id="GO:0005737">
    <property type="term" value="C:cytoplasm"/>
    <property type="evidence" value="ECO:0007669"/>
    <property type="project" value="TreeGrafter"/>
</dbReference>